<evidence type="ECO:0000259" key="2">
    <source>
        <dbReference type="PROSITE" id="PS51186"/>
    </source>
</evidence>
<reference evidence="3" key="2">
    <citation type="submission" date="2023-05" db="EMBL/GenBank/DDBJ databases">
        <authorList>
            <consortium name="Lawrence Berkeley National Laboratory"/>
            <person name="Steindorff A."/>
            <person name="Hensen N."/>
            <person name="Bonometti L."/>
            <person name="Westerberg I."/>
            <person name="Brannstrom I.O."/>
            <person name="Guillou S."/>
            <person name="Cros-Aarteil S."/>
            <person name="Calhoun S."/>
            <person name="Haridas S."/>
            <person name="Kuo A."/>
            <person name="Mondo S."/>
            <person name="Pangilinan J."/>
            <person name="Riley R."/>
            <person name="Labutti K."/>
            <person name="Andreopoulos B."/>
            <person name="Lipzen A."/>
            <person name="Chen C."/>
            <person name="Yanf M."/>
            <person name="Daum C."/>
            <person name="Ng V."/>
            <person name="Clum A."/>
            <person name="Ohm R."/>
            <person name="Martin F."/>
            <person name="Silar P."/>
            <person name="Natvig D."/>
            <person name="Lalanne C."/>
            <person name="Gautier V."/>
            <person name="Ament-Velasquez S.L."/>
            <person name="Kruys A."/>
            <person name="Hutchinson M.I."/>
            <person name="Powell A.J."/>
            <person name="Barry K."/>
            <person name="Miller A.N."/>
            <person name="Grigoriev I.V."/>
            <person name="Debuchy R."/>
            <person name="Gladieux P."/>
            <person name="Thoren M.H."/>
            <person name="Johannesson H."/>
        </authorList>
    </citation>
    <scope>NUCLEOTIDE SEQUENCE</scope>
    <source>
        <strain evidence="3">CBS 315.58</strain>
    </source>
</reference>
<dbReference type="Gene3D" id="3.40.630.30">
    <property type="match status" value="1"/>
</dbReference>
<organism evidence="3 4">
    <name type="scientific">Triangularia verruculosa</name>
    <dbReference type="NCBI Taxonomy" id="2587418"/>
    <lineage>
        <taxon>Eukaryota</taxon>
        <taxon>Fungi</taxon>
        <taxon>Dikarya</taxon>
        <taxon>Ascomycota</taxon>
        <taxon>Pezizomycotina</taxon>
        <taxon>Sordariomycetes</taxon>
        <taxon>Sordariomycetidae</taxon>
        <taxon>Sordariales</taxon>
        <taxon>Podosporaceae</taxon>
        <taxon>Triangularia</taxon>
    </lineage>
</organism>
<gene>
    <name evidence="3" type="ORF">QBC40DRAFT_181380</name>
</gene>
<accession>A0AAN7ASA0</accession>
<dbReference type="InterPro" id="IPR000182">
    <property type="entry name" value="GNAT_dom"/>
</dbReference>
<comment type="caution">
    <text evidence="3">The sequence shown here is derived from an EMBL/GenBank/DDBJ whole genome shotgun (WGS) entry which is preliminary data.</text>
</comment>
<feature type="region of interest" description="Disordered" evidence="1">
    <location>
        <begin position="74"/>
        <end position="95"/>
    </location>
</feature>
<evidence type="ECO:0000313" key="3">
    <source>
        <dbReference type="EMBL" id="KAK4197274.1"/>
    </source>
</evidence>
<dbReference type="GO" id="GO:0016747">
    <property type="term" value="F:acyltransferase activity, transferring groups other than amino-acyl groups"/>
    <property type="evidence" value="ECO:0007669"/>
    <property type="project" value="InterPro"/>
</dbReference>
<dbReference type="Proteomes" id="UP001303160">
    <property type="component" value="Unassembled WGS sequence"/>
</dbReference>
<reference evidence="3" key="1">
    <citation type="journal article" date="2023" name="Mol. Phylogenet. Evol.">
        <title>Genome-scale phylogeny and comparative genomics of the fungal order Sordariales.</title>
        <authorList>
            <person name="Hensen N."/>
            <person name="Bonometti L."/>
            <person name="Westerberg I."/>
            <person name="Brannstrom I.O."/>
            <person name="Guillou S."/>
            <person name="Cros-Aarteil S."/>
            <person name="Calhoun S."/>
            <person name="Haridas S."/>
            <person name="Kuo A."/>
            <person name="Mondo S."/>
            <person name="Pangilinan J."/>
            <person name="Riley R."/>
            <person name="LaButti K."/>
            <person name="Andreopoulos B."/>
            <person name="Lipzen A."/>
            <person name="Chen C."/>
            <person name="Yan M."/>
            <person name="Daum C."/>
            <person name="Ng V."/>
            <person name="Clum A."/>
            <person name="Steindorff A."/>
            <person name="Ohm R.A."/>
            <person name="Martin F."/>
            <person name="Silar P."/>
            <person name="Natvig D.O."/>
            <person name="Lalanne C."/>
            <person name="Gautier V."/>
            <person name="Ament-Velasquez S.L."/>
            <person name="Kruys A."/>
            <person name="Hutchinson M.I."/>
            <person name="Powell A.J."/>
            <person name="Barry K."/>
            <person name="Miller A.N."/>
            <person name="Grigoriev I.V."/>
            <person name="Debuchy R."/>
            <person name="Gladieux P."/>
            <person name="Hiltunen Thoren M."/>
            <person name="Johannesson H."/>
        </authorList>
    </citation>
    <scope>NUCLEOTIDE SEQUENCE</scope>
    <source>
        <strain evidence="3">CBS 315.58</strain>
    </source>
</reference>
<dbReference type="EMBL" id="MU863966">
    <property type="protein sequence ID" value="KAK4197274.1"/>
    <property type="molecule type" value="Genomic_DNA"/>
</dbReference>
<keyword evidence="4" id="KW-1185">Reference proteome</keyword>
<evidence type="ECO:0000313" key="4">
    <source>
        <dbReference type="Proteomes" id="UP001303160"/>
    </source>
</evidence>
<sequence length="211" mass="23338">MTSPSSPSQTYVFHPEQHAHLLPYMAALHASSLNIDRTTTIGPFLPPLSLDSLLSWWKDRLAEMQTHKRVIILLLPPPPPQDSPQDPNHKPKGEDLRGVAMVDFDQSQAGNFRGVIDLLIVGQKHRRKGGAKSLIQACEYESARKGRSLLTTTTETNSHAELAFRSCGYVEVGKIPNFSRSGVDATTKKGVTLFYKEILLQIRDSQAPVLG</sequence>
<proteinExistence type="predicted"/>
<dbReference type="InterPro" id="IPR016181">
    <property type="entry name" value="Acyl_CoA_acyltransferase"/>
</dbReference>
<dbReference type="AlphaFoldDB" id="A0AAN7ASA0"/>
<name>A0AAN7ASA0_9PEZI</name>
<protein>
    <recommendedName>
        <fullName evidence="2">N-acetyltransferase domain-containing protein</fullName>
    </recommendedName>
</protein>
<evidence type="ECO:0000256" key="1">
    <source>
        <dbReference type="SAM" id="MobiDB-lite"/>
    </source>
</evidence>
<dbReference type="Pfam" id="PF13673">
    <property type="entry name" value="Acetyltransf_10"/>
    <property type="match status" value="1"/>
</dbReference>
<dbReference type="CDD" id="cd04301">
    <property type="entry name" value="NAT_SF"/>
    <property type="match status" value="1"/>
</dbReference>
<feature type="domain" description="N-acetyltransferase" evidence="2">
    <location>
        <begin position="39"/>
        <end position="201"/>
    </location>
</feature>
<dbReference type="SUPFAM" id="SSF55729">
    <property type="entry name" value="Acyl-CoA N-acyltransferases (Nat)"/>
    <property type="match status" value="1"/>
</dbReference>
<dbReference type="PROSITE" id="PS51186">
    <property type="entry name" value="GNAT"/>
    <property type="match status" value="1"/>
</dbReference>